<dbReference type="EMBL" id="FOND01000014">
    <property type="protein sequence ID" value="SFF46814.1"/>
    <property type="molecule type" value="Genomic_DNA"/>
</dbReference>
<name>A0A1I2IWZ6_9ACTN</name>
<dbReference type="GO" id="GO:0005524">
    <property type="term" value="F:ATP binding"/>
    <property type="evidence" value="ECO:0007669"/>
    <property type="project" value="UniProtKB-KW"/>
</dbReference>
<dbReference type="InterPro" id="IPR011712">
    <property type="entry name" value="Sig_transdc_His_kin_sub3_dim/P"/>
</dbReference>
<dbReference type="EC" id="2.7.13.3" evidence="2"/>
<evidence type="ECO:0000259" key="10">
    <source>
        <dbReference type="Pfam" id="PF07730"/>
    </source>
</evidence>
<gene>
    <name evidence="11" type="ORF">SAMN05216574_11495</name>
</gene>
<evidence type="ECO:0000256" key="1">
    <source>
        <dbReference type="ARBA" id="ARBA00000085"/>
    </source>
</evidence>
<dbReference type="GO" id="GO:0000155">
    <property type="term" value="F:phosphorelay sensor kinase activity"/>
    <property type="evidence" value="ECO:0007669"/>
    <property type="project" value="InterPro"/>
</dbReference>
<feature type="transmembrane region" description="Helical" evidence="9">
    <location>
        <begin position="47"/>
        <end position="66"/>
    </location>
</feature>
<evidence type="ECO:0000256" key="2">
    <source>
        <dbReference type="ARBA" id="ARBA00012438"/>
    </source>
</evidence>
<dbReference type="Gene3D" id="3.30.565.10">
    <property type="entry name" value="Histidine kinase-like ATPase, C-terminal domain"/>
    <property type="match status" value="1"/>
</dbReference>
<dbReference type="Proteomes" id="UP000198589">
    <property type="component" value="Unassembled WGS sequence"/>
</dbReference>
<evidence type="ECO:0000256" key="7">
    <source>
        <dbReference type="ARBA" id="ARBA00022840"/>
    </source>
</evidence>
<sequence length="427" mass="44925">MRTAIGEAAPRPTGVDHPSFVPALLLADSLSPGTGEHHRVRRSVRDWVVDVSLFLIAVVAGLLAFAEAADRAEPPPDGLLLLDLVAGSLACLLLWGRRRWPLAIALVLVVPGAFSDMAGFAVLISLFTVAVHRTWQPVAAVTAANLASFAVYLQLRPDPELPTAAFAAIGVVATAAVVASGMFVRARRQLVVSLRDRAVRAENEQRLRVEQAQQLERTRIAREMHHVLAHRLSLLSMHAGALEFRPDAPAAEVAAAAGVVRASARQALEDLREVIGVLRAAAGPGAVERPQPTLGDLPSLVEEVRGAGLRVRARYAVPDLASVPASTGRAAYRVVQEALTNVRKHAPGAVADVVVEGAAGSGLTVEVRNPLPTGAEPAGELPGSGTGLVGVLERVSLAGGTLEHGWTPGGEFRLRARLPWPIPARTA</sequence>
<accession>A0A1I2IWZ6</accession>
<evidence type="ECO:0000256" key="6">
    <source>
        <dbReference type="ARBA" id="ARBA00022777"/>
    </source>
</evidence>
<dbReference type="AlphaFoldDB" id="A0A1I2IWZ6"/>
<evidence type="ECO:0000313" key="12">
    <source>
        <dbReference type="Proteomes" id="UP000198589"/>
    </source>
</evidence>
<dbReference type="PANTHER" id="PTHR24421:SF10">
    <property type="entry name" value="NITRATE_NITRITE SENSOR PROTEIN NARQ"/>
    <property type="match status" value="1"/>
</dbReference>
<feature type="transmembrane region" description="Helical" evidence="9">
    <location>
        <begin position="165"/>
        <end position="184"/>
    </location>
</feature>
<evidence type="ECO:0000256" key="4">
    <source>
        <dbReference type="ARBA" id="ARBA00022679"/>
    </source>
</evidence>
<keyword evidence="4" id="KW-0808">Transferase</keyword>
<dbReference type="SUPFAM" id="SSF55874">
    <property type="entry name" value="ATPase domain of HSP90 chaperone/DNA topoisomerase II/histidine kinase"/>
    <property type="match status" value="1"/>
</dbReference>
<dbReference type="InterPro" id="IPR050482">
    <property type="entry name" value="Sensor_HK_TwoCompSys"/>
</dbReference>
<evidence type="ECO:0000256" key="8">
    <source>
        <dbReference type="ARBA" id="ARBA00023012"/>
    </source>
</evidence>
<evidence type="ECO:0000256" key="5">
    <source>
        <dbReference type="ARBA" id="ARBA00022741"/>
    </source>
</evidence>
<organism evidence="11 12">
    <name type="scientific">Blastococcus tunisiensis</name>
    <dbReference type="NCBI Taxonomy" id="1798228"/>
    <lineage>
        <taxon>Bacteria</taxon>
        <taxon>Bacillati</taxon>
        <taxon>Actinomycetota</taxon>
        <taxon>Actinomycetes</taxon>
        <taxon>Geodermatophilales</taxon>
        <taxon>Geodermatophilaceae</taxon>
        <taxon>Blastococcus</taxon>
    </lineage>
</organism>
<dbReference type="InterPro" id="IPR036890">
    <property type="entry name" value="HATPase_C_sf"/>
</dbReference>
<keyword evidence="8" id="KW-0902">Two-component regulatory system</keyword>
<feature type="domain" description="Signal transduction histidine kinase subgroup 3 dimerisation and phosphoacceptor" evidence="10">
    <location>
        <begin position="216"/>
        <end position="281"/>
    </location>
</feature>
<dbReference type="STRING" id="1798228.SAMN05216574_11495"/>
<keyword evidence="9" id="KW-1133">Transmembrane helix</keyword>
<keyword evidence="3" id="KW-0597">Phosphoprotein</keyword>
<evidence type="ECO:0000256" key="9">
    <source>
        <dbReference type="SAM" id="Phobius"/>
    </source>
</evidence>
<keyword evidence="6 11" id="KW-0418">Kinase</keyword>
<dbReference type="Pfam" id="PF07730">
    <property type="entry name" value="HisKA_3"/>
    <property type="match status" value="1"/>
</dbReference>
<dbReference type="CDD" id="cd16917">
    <property type="entry name" value="HATPase_UhpB-NarQ-NarX-like"/>
    <property type="match status" value="1"/>
</dbReference>
<comment type="catalytic activity">
    <reaction evidence="1">
        <text>ATP + protein L-histidine = ADP + protein N-phospho-L-histidine.</text>
        <dbReference type="EC" id="2.7.13.3"/>
    </reaction>
</comment>
<feature type="transmembrane region" description="Helical" evidence="9">
    <location>
        <begin position="102"/>
        <end position="129"/>
    </location>
</feature>
<reference evidence="12" key="1">
    <citation type="submission" date="2016-10" db="EMBL/GenBank/DDBJ databases">
        <authorList>
            <person name="Varghese N."/>
            <person name="Submissions S."/>
        </authorList>
    </citation>
    <scope>NUCLEOTIDE SEQUENCE [LARGE SCALE GENOMIC DNA]</scope>
    <source>
        <strain evidence="12">DSM 46838</strain>
    </source>
</reference>
<dbReference type="GO" id="GO:0016020">
    <property type="term" value="C:membrane"/>
    <property type="evidence" value="ECO:0007669"/>
    <property type="project" value="InterPro"/>
</dbReference>
<keyword evidence="7" id="KW-0067">ATP-binding</keyword>
<dbReference type="RefSeq" id="WP_217640767.1">
    <property type="nucleotide sequence ID" value="NZ_FOND01000014.1"/>
</dbReference>
<evidence type="ECO:0000256" key="3">
    <source>
        <dbReference type="ARBA" id="ARBA00022553"/>
    </source>
</evidence>
<keyword evidence="9" id="KW-0472">Membrane</keyword>
<evidence type="ECO:0000313" key="11">
    <source>
        <dbReference type="EMBL" id="SFF46814.1"/>
    </source>
</evidence>
<protein>
    <recommendedName>
        <fullName evidence="2">histidine kinase</fullName>
        <ecNumber evidence="2">2.7.13.3</ecNumber>
    </recommendedName>
</protein>
<dbReference type="GO" id="GO:0046983">
    <property type="term" value="F:protein dimerization activity"/>
    <property type="evidence" value="ECO:0007669"/>
    <property type="project" value="InterPro"/>
</dbReference>
<keyword evidence="12" id="KW-1185">Reference proteome</keyword>
<dbReference type="Gene3D" id="1.20.5.1930">
    <property type="match status" value="1"/>
</dbReference>
<feature type="transmembrane region" description="Helical" evidence="9">
    <location>
        <begin position="78"/>
        <end position="95"/>
    </location>
</feature>
<dbReference type="PANTHER" id="PTHR24421">
    <property type="entry name" value="NITRATE/NITRITE SENSOR PROTEIN NARX-RELATED"/>
    <property type="match status" value="1"/>
</dbReference>
<keyword evidence="5" id="KW-0547">Nucleotide-binding</keyword>
<keyword evidence="9" id="KW-0812">Transmembrane</keyword>
<proteinExistence type="predicted"/>